<comment type="caution">
    <text evidence="1">The sequence shown here is derived from an EMBL/GenBank/DDBJ whole genome shotgun (WGS) entry which is preliminary data.</text>
</comment>
<protein>
    <submittedName>
        <fullName evidence="1">Uncharacterized protein</fullName>
    </submittedName>
</protein>
<gene>
    <name evidence="1" type="ORF">QR98_0030960</name>
</gene>
<dbReference type="VEuPathDB" id="VectorBase:SSCA007531"/>
<proteinExistence type="predicted"/>
<reference evidence="1 2" key="1">
    <citation type="journal article" date="2015" name="Parasit. Vectors">
        <title>Draft genome of the scabies mite.</title>
        <authorList>
            <person name="Rider S.D.Jr."/>
            <person name="Morgan M.S."/>
            <person name="Arlian L.G."/>
        </authorList>
    </citation>
    <scope>NUCLEOTIDE SEQUENCE [LARGE SCALE GENOMIC DNA]</scope>
    <source>
        <strain evidence="1">Arlian Lab</strain>
    </source>
</reference>
<organism evidence="1 2">
    <name type="scientific">Sarcoptes scabiei</name>
    <name type="common">Itch mite</name>
    <name type="synonym">Acarus scabiei</name>
    <dbReference type="NCBI Taxonomy" id="52283"/>
    <lineage>
        <taxon>Eukaryota</taxon>
        <taxon>Metazoa</taxon>
        <taxon>Ecdysozoa</taxon>
        <taxon>Arthropoda</taxon>
        <taxon>Chelicerata</taxon>
        <taxon>Arachnida</taxon>
        <taxon>Acari</taxon>
        <taxon>Acariformes</taxon>
        <taxon>Sarcoptiformes</taxon>
        <taxon>Astigmata</taxon>
        <taxon>Psoroptidia</taxon>
        <taxon>Sarcoptoidea</taxon>
        <taxon>Sarcoptidae</taxon>
        <taxon>Sarcoptinae</taxon>
        <taxon>Sarcoptes</taxon>
    </lineage>
</organism>
<sequence length="89" mass="10607">MNNDRSTIDNLPRQENKVDLRFVHVRQQIFYPTKKKRGYSIDRNLIQIQQEVDRVDVDDIGDVGVDVDDQFSSSVRKEFCFHFDFLNNQ</sequence>
<evidence type="ECO:0000313" key="1">
    <source>
        <dbReference type="EMBL" id="KPM04645.1"/>
    </source>
</evidence>
<name>A0A132A220_SARSC</name>
<dbReference type="Proteomes" id="UP000616769">
    <property type="component" value="Unassembled WGS sequence"/>
</dbReference>
<evidence type="ECO:0000313" key="2">
    <source>
        <dbReference type="Proteomes" id="UP000616769"/>
    </source>
</evidence>
<dbReference type="AlphaFoldDB" id="A0A132A220"/>
<dbReference type="EMBL" id="JXLN01009667">
    <property type="protein sequence ID" value="KPM04645.1"/>
    <property type="molecule type" value="Genomic_DNA"/>
</dbReference>
<accession>A0A132A220</accession>